<dbReference type="InterPro" id="IPR032675">
    <property type="entry name" value="LRR_dom_sf"/>
</dbReference>
<dbReference type="Gene3D" id="3.80.10.10">
    <property type="entry name" value="Ribonuclease Inhibitor"/>
    <property type="match status" value="1"/>
</dbReference>
<comment type="caution">
    <text evidence="1">The sequence shown here is derived from an EMBL/GenBank/DDBJ whole genome shotgun (WGS) entry which is preliminary data.</text>
</comment>
<gene>
    <name evidence="1" type="ORF">QCA50_008471</name>
</gene>
<sequence>MLFSTISRLLPNETMDYIIDQLSDDEQTLSVCSLVCKSWVARCRVHLLETVNWQDSLKKDSKTYAFEDLVEQLKRVPDRNSYVKHLSLRGAPCLPDDSRPEVKQRPWLCEVTMRRILSQLPKLKTLTLLCVRLGDGRTDAYSHSSPISELTRFKLDRLALDRVGDPEDDFKPIYRLLDLFECIGELSVSTLRWDCEKGDDDVSVQRGLSHCSPLPSLRISCLAVTSQYPIQPVLDYIKPITESVKTLQCTFNCWDDIAAACVFAFDIGSRLEALTFRLNEFMNEEPGTDSNDSDDDEAFELNWYDLFPECSVLRKIEVVASFRDAEEPRTFASDIPSLLWHALLIFWYCPPTIDHVALKLECYHVSPESVLQCMHWETFRKVLQEWKGLRRLTIEISRLQTFETVDNNIKALLEKKLKVMNDGRLEIIISNPELRCQLED</sequence>
<keyword evidence="2" id="KW-1185">Reference proteome</keyword>
<name>A0AAW0G462_9APHY</name>
<dbReference type="Proteomes" id="UP001385951">
    <property type="component" value="Unassembled WGS sequence"/>
</dbReference>
<dbReference type="EMBL" id="JASBNA010000011">
    <property type="protein sequence ID" value="KAK7688101.1"/>
    <property type="molecule type" value="Genomic_DNA"/>
</dbReference>
<proteinExistence type="predicted"/>
<protein>
    <recommendedName>
        <fullName evidence="3">F-box domain-containing protein</fullName>
    </recommendedName>
</protein>
<evidence type="ECO:0000313" key="2">
    <source>
        <dbReference type="Proteomes" id="UP001385951"/>
    </source>
</evidence>
<reference evidence="1 2" key="1">
    <citation type="submission" date="2022-09" db="EMBL/GenBank/DDBJ databases">
        <authorList>
            <person name="Palmer J.M."/>
        </authorList>
    </citation>
    <scope>NUCLEOTIDE SEQUENCE [LARGE SCALE GENOMIC DNA]</scope>
    <source>
        <strain evidence="1 2">DSM 7382</strain>
    </source>
</reference>
<organism evidence="1 2">
    <name type="scientific">Cerrena zonata</name>
    <dbReference type="NCBI Taxonomy" id="2478898"/>
    <lineage>
        <taxon>Eukaryota</taxon>
        <taxon>Fungi</taxon>
        <taxon>Dikarya</taxon>
        <taxon>Basidiomycota</taxon>
        <taxon>Agaricomycotina</taxon>
        <taxon>Agaricomycetes</taxon>
        <taxon>Polyporales</taxon>
        <taxon>Cerrenaceae</taxon>
        <taxon>Cerrena</taxon>
    </lineage>
</organism>
<evidence type="ECO:0000313" key="1">
    <source>
        <dbReference type="EMBL" id="KAK7688101.1"/>
    </source>
</evidence>
<dbReference type="AlphaFoldDB" id="A0AAW0G462"/>
<accession>A0AAW0G462</accession>
<evidence type="ECO:0008006" key="3">
    <source>
        <dbReference type="Google" id="ProtNLM"/>
    </source>
</evidence>